<dbReference type="GO" id="GO:0003861">
    <property type="term" value="F:3-isopropylmalate dehydratase activity"/>
    <property type="evidence" value="ECO:0007669"/>
    <property type="project" value="UniProtKB-EC"/>
</dbReference>
<dbReference type="EC" id="4.2.1.33" evidence="6"/>
<comment type="caution">
    <text evidence="16">The sequence shown here is derived from an EMBL/GenBank/DDBJ whole genome shotgun (WGS) entry which is preliminary data.</text>
</comment>
<dbReference type="UniPathway" id="UPA00048">
    <property type="reaction ID" value="UER00071"/>
</dbReference>
<keyword evidence="7" id="KW-0432">Leucine biosynthesis</keyword>
<dbReference type="InterPro" id="IPR018136">
    <property type="entry name" value="Aconitase_4Fe-4S_BS"/>
</dbReference>
<evidence type="ECO:0000256" key="6">
    <source>
        <dbReference type="ARBA" id="ARBA00011998"/>
    </source>
</evidence>
<dbReference type="InterPro" id="IPR050067">
    <property type="entry name" value="IPM_dehydratase_rel_enz"/>
</dbReference>
<dbReference type="NCBIfam" id="NF009116">
    <property type="entry name" value="PRK12466.1"/>
    <property type="match status" value="1"/>
</dbReference>
<evidence type="ECO:0000256" key="5">
    <source>
        <dbReference type="ARBA" id="ARBA00011271"/>
    </source>
</evidence>
<evidence type="ECO:0000256" key="8">
    <source>
        <dbReference type="ARBA" id="ARBA00022485"/>
    </source>
</evidence>
<evidence type="ECO:0000256" key="14">
    <source>
        <dbReference type="ARBA" id="ARBA00023304"/>
    </source>
</evidence>
<comment type="cofactor">
    <cofactor evidence="2">
        <name>[4Fe-4S] cluster</name>
        <dbReference type="ChEBI" id="CHEBI:49883"/>
    </cofactor>
</comment>
<evidence type="ECO:0000256" key="1">
    <source>
        <dbReference type="ARBA" id="ARBA00000491"/>
    </source>
</evidence>
<evidence type="ECO:0000256" key="9">
    <source>
        <dbReference type="ARBA" id="ARBA00022605"/>
    </source>
</evidence>
<dbReference type="GO" id="GO:0009098">
    <property type="term" value="P:L-leucine biosynthetic process"/>
    <property type="evidence" value="ECO:0007669"/>
    <property type="project" value="UniProtKB-UniPathway"/>
</dbReference>
<evidence type="ECO:0000256" key="7">
    <source>
        <dbReference type="ARBA" id="ARBA00022430"/>
    </source>
</evidence>
<organism evidence="16 17">
    <name type="scientific">Bradyrhizobium neotropicale</name>
    <dbReference type="NCBI Taxonomy" id="1497615"/>
    <lineage>
        <taxon>Bacteria</taxon>
        <taxon>Pseudomonadati</taxon>
        <taxon>Pseudomonadota</taxon>
        <taxon>Alphaproteobacteria</taxon>
        <taxon>Hyphomicrobiales</taxon>
        <taxon>Nitrobacteraceae</taxon>
        <taxon>Bradyrhizobium</taxon>
    </lineage>
</organism>
<keyword evidence="9" id="KW-0028">Amino-acid biosynthesis</keyword>
<dbReference type="PANTHER" id="PTHR43822:SF9">
    <property type="entry name" value="3-ISOPROPYLMALATE DEHYDRATASE"/>
    <property type="match status" value="1"/>
</dbReference>
<dbReference type="InterPro" id="IPR004430">
    <property type="entry name" value="3-IsopropMal_deHydase_lsu"/>
</dbReference>
<keyword evidence="10" id="KW-0479">Metal-binding</keyword>
<evidence type="ECO:0000313" key="17">
    <source>
        <dbReference type="Proteomes" id="UP000077173"/>
    </source>
</evidence>
<dbReference type="EMBL" id="LSEF01000123">
    <property type="protein sequence ID" value="OAF06257.1"/>
    <property type="molecule type" value="Genomic_DNA"/>
</dbReference>
<keyword evidence="13" id="KW-0456">Lyase</keyword>
<sequence length="468" mass="49604">MTTTPRTLFEKIWGPHTATSRSGRDLLTLDRVFLHDMTSLPAFEQLRQRNLPVADTARTLAVIDHTVATASGRTEETYPVMAPTVRSFRREVTDRGIQLFGLGDPAQGIVHVVAAEQGAILPGMTAVCGDSHTCTNGALGAIAFGIGSTEIAHALAYQALWLPRPKALRVTVDGSLNPLVSGKDVALAIISRFSTDGGVGCAVEYAGSAIRRLTVEERMTLCNLSIEFGSRIGLVAPDDAVFSYLEGRPRTPKGAAFETAVAAWRNLASDENAAYDKEYSLDAGSIAPMVTWGTSPEDAIAVDGSIPQLNQARNPAQRARWERALSYVDLKPGAPIAGTPIDVAFIGSCTNARLSDLRAAARVVRGGKVASTVRALVVPGSSSVKRQAEAEGLDRIFREAGFEWHESACSLCASLGPDIVGRGKRCASTSNRNFENRQGPGSITHLMSPPMVAAAALNGGIADVRTLA</sequence>
<protein>
    <recommendedName>
        <fullName evidence="6">3-isopropylmalate dehydratase</fullName>
        <ecNumber evidence="6">4.2.1.33</ecNumber>
    </recommendedName>
</protein>
<dbReference type="Proteomes" id="UP000077173">
    <property type="component" value="Unassembled WGS sequence"/>
</dbReference>
<dbReference type="PROSITE" id="PS00450">
    <property type="entry name" value="ACONITASE_1"/>
    <property type="match status" value="1"/>
</dbReference>
<evidence type="ECO:0000256" key="13">
    <source>
        <dbReference type="ARBA" id="ARBA00023239"/>
    </source>
</evidence>
<evidence type="ECO:0000259" key="15">
    <source>
        <dbReference type="Pfam" id="PF00330"/>
    </source>
</evidence>
<evidence type="ECO:0000256" key="10">
    <source>
        <dbReference type="ARBA" id="ARBA00022723"/>
    </source>
</evidence>
<gene>
    <name evidence="16" type="ORF">AXW67_32360</name>
</gene>
<comment type="function">
    <text evidence="3">Catalyzes the isomerization between 2-isopropylmalate and 3-isopropylmalate, via the formation of 2-isopropylmaleate.</text>
</comment>
<dbReference type="InterPro" id="IPR001030">
    <property type="entry name" value="Acoase/IPM_deHydtase_lsu_aba"/>
</dbReference>
<dbReference type="InterPro" id="IPR015931">
    <property type="entry name" value="Acnase/IPM_dHydase_lsu_aba_1/3"/>
</dbReference>
<dbReference type="PANTHER" id="PTHR43822">
    <property type="entry name" value="HOMOACONITASE, MITOCHONDRIAL-RELATED"/>
    <property type="match status" value="1"/>
</dbReference>
<comment type="subunit">
    <text evidence="5">Heterodimer of LeuC and LeuD.</text>
</comment>
<accession>A0A176YKQ3</accession>
<comment type="catalytic activity">
    <reaction evidence="1">
        <text>(2R,3S)-3-isopropylmalate = (2S)-2-isopropylmalate</text>
        <dbReference type="Rhea" id="RHEA:32287"/>
        <dbReference type="ChEBI" id="CHEBI:1178"/>
        <dbReference type="ChEBI" id="CHEBI:35121"/>
        <dbReference type="EC" id="4.2.1.33"/>
    </reaction>
</comment>
<dbReference type="InterPro" id="IPR036008">
    <property type="entry name" value="Aconitase_4Fe-4S_dom"/>
</dbReference>
<feature type="domain" description="Aconitase/3-isopropylmalate dehydratase large subunit alpha/beta/alpha" evidence="15">
    <location>
        <begin position="10"/>
        <end position="459"/>
    </location>
</feature>
<evidence type="ECO:0000313" key="16">
    <source>
        <dbReference type="EMBL" id="OAF06257.1"/>
    </source>
</evidence>
<keyword evidence="8" id="KW-0004">4Fe-4S</keyword>
<dbReference type="InterPro" id="IPR033941">
    <property type="entry name" value="IPMI_cat"/>
</dbReference>
<dbReference type="CDD" id="cd01583">
    <property type="entry name" value="IPMI"/>
    <property type="match status" value="1"/>
</dbReference>
<comment type="pathway">
    <text evidence="4">Amino-acid biosynthesis; L-leucine biosynthesis; L-leucine from 3-methyl-2-oxobutanoate: step 2/4.</text>
</comment>
<proteinExistence type="predicted"/>
<evidence type="ECO:0000256" key="4">
    <source>
        <dbReference type="ARBA" id="ARBA00004729"/>
    </source>
</evidence>
<reference evidence="16 17" key="1">
    <citation type="submission" date="2016-02" db="EMBL/GenBank/DDBJ databases">
        <title>Draft genome sequence of the strain BR 10247T Bradyrhizobium neotropicale isolated from nodules of Centrolobium paraense.</title>
        <authorList>
            <person name="Simoes-Araujo J.L."/>
            <person name="Barauna A.C."/>
            <person name="Silva K."/>
            <person name="Zilli J.E."/>
        </authorList>
    </citation>
    <scope>NUCLEOTIDE SEQUENCE [LARGE SCALE GENOMIC DNA]</scope>
    <source>
        <strain evidence="16 17">BR 10247</strain>
    </source>
</reference>
<dbReference type="NCBIfam" id="TIGR00170">
    <property type="entry name" value="leuC"/>
    <property type="match status" value="1"/>
</dbReference>
<dbReference type="PRINTS" id="PR00415">
    <property type="entry name" value="ACONITASE"/>
</dbReference>
<dbReference type="GO" id="GO:0051539">
    <property type="term" value="F:4 iron, 4 sulfur cluster binding"/>
    <property type="evidence" value="ECO:0007669"/>
    <property type="project" value="UniProtKB-KW"/>
</dbReference>
<evidence type="ECO:0000256" key="2">
    <source>
        <dbReference type="ARBA" id="ARBA00001966"/>
    </source>
</evidence>
<dbReference type="SUPFAM" id="SSF53732">
    <property type="entry name" value="Aconitase iron-sulfur domain"/>
    <property type="match status" value="1"/>
</dbReference>
<name>A0A176YKQ3_9BRAD</name>
<dbReference type="Pfam" id="PF00330">
    <property type="entry name" value="Aconitase"/>
    <property type="match status" value="1"/>
</dbReference>
<dbReference type="AlphaFoldDB" id="A0A176YKQ3"/>
<dbReference type="Gene3D" id="3.30.499.10">
    <property type="entry name" value="Aconitase, domain 3"/>
    <property type="match status" value="2"/>
</dbReference>
<keyword evidence="14" id="KW-0100">Branched-chain amino acid biosynthesis</keyword>
<dbReference type="NCBIfam" id="NF004016">
    <property type="entry name" value="PRK05478.1"/>
    <property type="match status" value="1"/>
</dbReference>
<evidence type="ECO:0000256" key="12">
    <source>
        <dbReference type="ARBA" id="ARBA00023014"/>
    </source>
</evidence>
<dbReference type="RefSeq" id="WP_063682171.1">
    <property type="nucleotide sequence ID" value="NZ_LSEF01000123.1"/>
</dbReference>
<evidence type="ECO:0000256" key="3">
    <source>
        <dbReference type="ARBA" id="ARBA00002695"/>
    </source>
</evidence>
<dbReference type="GO" id="GO:0046872">
    <property type="term" value="F:metal ion binding"/>
    <property type="evidence" value="ECO:0007669"/>
    <property type="project" value="UniProtKB-KW"/>
</dbReference>
<evidence type="ECO:0000256" key="11">
    <source>
        <dbReference type="ARBA" id="ARBA00023004"/>
    </source>
</evidence>
<keyword evidence="12" id="KW-0411">Iron-sulfur</keyword>
<keyword evidence="11" id="KW-0408">Iron</keyword>
<keyword evidence="17" id="KW-1185">Reference proteome</keyword>